<evidence type="ECO:0000256" key="1">
    <source>
        <dbReference type="SAM" id="Phobius"/>
    </source>
</evidence>
<gene>
    <name evidence="2" type="ORF">Psi01_06270</name>
</gene>
<comment type="caution">
    <text evidence="2">The sequence shown here is derived from an EMBL/GenBank/DDBJ whole genome shotgun (WGS) entry which is preliminary data.</text>
</comment>
<dbReference type="AlphaFoldDB" id="A0A8J3SC01"/>
<evidence type="ECO:0000313" key="2">
    <source>
        <dbReference type="EMBL" id="GIH89997.1"/>
    </source>
</evidence>
<organism evidence="2 3">
    <name type="scientific">Planobispora siamensis</name>
    <dbReference type="NCBI Taxonomy" id="936338"/>
    <lineage>
        <taxon>Bacteria</taxon>
        <taxon>Bacillati</taxon>
        <taxon>Actinomycetota</taxon>
        <taxon>Actinomycetes</taxon>
        <taxon>Streptosporangiales</taxon>
        <taxon>Streptosporangiaceae</taxon>
        <taxon>Planobispora</taxon>
    </lineage>
</organism>
<dbReference type="EMBL" id="BOOJ01000008">
    <property type="protein sequence ID" value="GIH89997.1"/>
    <property type="molecule type" value="Genomic_DNA"/>
</dbReference>
<keyword evidence="1" id="KW-0812">Transmembrane</keyword>
<protein>
    <submittedName>
        <fullName evidence="2">Uncharacterized protein</fullName>
    </submittedName>
</protein>
<feature type="transmembrane region" description="Helical" evidence="1">
    <location>
        <begin position="50"/>
        <end position="67"/>
    </location>
</feature>
<evidence type="ECO:0000313" key="3">
    <source>
        <dbReference type="Proteomes" id="UP000619788"/>
    </source>
</evidence>
<sequence length="185" mass="20374">MFVGQKAAIIPMGRPGLLTLAWWWRYEIMLVVGLPVVTLWAAARFGWPRVIAVMLALALLVISVPVARREVWGWIRCVYVAHRIRSGCVEALVVNRRGRIPSVLWTAATPYGERVWLWCRAGTTATELERAGEILAVCCLAPAVEVSAHPRHPALVLVDVIRYGRDPTGDGAGAGSGEGYYRRSS</sequence>
<accession>A0A8J3SC01</accession>
<feature type="transmembrane region" description="Helical" evidence="1">
    <location>
        <begin position="22"/>
        <end position="43"/>
    </location>
</feature>
<name>A0A8J3SC01_9ACTN</name>
<keyword evidence="3" id="KW-1185">Reference proteome</keyword>
<proteinExistence type="predicted"/>
<reference evidence="2 3" key="1">
    <citation type="submission" date="2021-01" db="EMBL/GenBank/DDBJ databases">
        <title>Whole genome shotgun sequence of Planobispora siamensis NBRC 107568.</title>
        <authorList>
            <person name="Komaki H."/>
            <person name="Tamura T."/>
        </authorList>
    </citation>
    <scope>NUCLEOTIDE SEQUENCE [LARGE SCALE GENOMIC DNA]</scope>
    <source>
        <strain evidence="2 3">NBRC 107568</strain>
    </source>
</reference>
<keyword evidence="1" id="KW-0472">Membrane</keyword>
<keyword evidence="1" id="KW-1133">Transmembrane helix</keyword>
<dbReference type="Proteomes" id="UP000619788">
    <property type="component" value="Unassembled WGS sequence"/>
</dbReference>